<evidence type="ECO:0000313" key="9">
    <source>
        <dbReference type="RefSeq" id="XP_013386361.1"/>
    </source>
</evidence>
<evidence type="ECO:0000256" key="4">
    <source>
        <dbReference type="ARBA" id="ARBA00023180"/>
    </source>
</evidence>
<dbReference type="PRINTS" id="PR00258">
    <property type="entry name" value="SPERACTRCPTR"/>
</dbReference>
<feature type="domain" description="SRCR" evidence="7">
    <location>
        <begin position="94"/>
        <end position="194"/>
    </location>
</feature>
<keyword evidence="4" id="KW-0325">Glycoprotein</keyword>
<evidence type="ECO:0000256" key="5">
    <source>
        <dbReference type="PROSITE-ProRule" id="PRU00196"/>
    </source>
</evidence>
<dbReference type="PANTHER" id="PTHR47653:SF1">
    <property type="entry name" value="DELETED IN MALIGNANT BRAIN TUMORS 1 PROTEIN"/>
    <property type="match status" value="1"/>
</dbReference>
<gene>
    <name evidence="9" type="primary">LOC106155881</name>
</gene>
<dbReference type="KEGG" id="lak:106155881"/>
<keyword evidence="3 5" id="KW-1015">Disulfide bond</keyword>
<sequence length="194" mass="21867">MQQVQRSDNSFNKTLQGVEQMVKNSLLTDASIQAEKAALTNQVATLKQELQQLKDSSKRERTLLTNKIQSLEQQQHMLVQQTSNVIDQLLTGRIRLVNGSHSREGRIEVFYKGQWGTVCDDRFDVKDARVVCRQLGYPTAYPTVYASARFGQGTDPIWLDDLDCVGSELDIKSCANRGWGKHDCFHTEDVGVSC</sequence>
<dbReference type="GO" id="GO:0045217">
    <property type="term" value="P:cell-cell junction maintenance"/>
    <property type="evidence" value="ECO:0007669"/>
    <property type="project" value="TreeGrafter"/>
</dbReference>
<dbReference type="Pfam" id="PF00530">
    <property type="entry name" value="SRCR"/>
    <property type="match status" value="1"/>
</dbReference>
<evidence type="ECO:0000313" key="8">
    <source>
        <dbReference type="Proteomes" id="UP000085678"/>
    </source>
</evidence>
<proteinExistence type="predicted"/>
<dbReference type="FunFam" id="3.10.250.10:FF:000006">
    <property type="entry name" value="neurotrypsin isoform X2"/>
    <property type="match status" value="1"/>
</dbReference>
<dbReference type="OrthoDB" id="547291at2759"/>
<dbReference type="PROSITE" id="PS00420">
    <property type="entry name" value="SRCR_1"/>
    <property type="match status" value="1"/>
</dbReference>
<keyword evidence="8" id="KW-1185">Reference proteome</keyword>
<dbReference type="SUPFAM" id="SSF56487">
    <property type="entry name" value="SRCR-like"/>
    <property type="match status" value="1"/>
</dbReference>
<reference evidence="9" key="1">
    <citation type="submission" date="2025-08" db="UniProtKB">
        <authorList>
            <consortium name="RefSeq"/>
        </authorList>
    </citation>
    <scope>IDENTIFICATION</scope>
    <source>
        <tissue evidence="9">Gonads</tissue>
    </source>
</reference>
<accession>A0A1S3HLM0</accession>
<dbReference type="InterPro" id="IPR053243">
    <property type="entry name" value="SJ_maturation_regulator"/>
</dbReference>
<dbReference type="STRING" id="7574.A0A1S3HLM0"/>
<comment type="caution">
    <text evidence="5">Lacks conserved residue(s) required for the propagation of feature annotation.</text>
</comment>
<dbReference type="PROSITE" id="PS50287">
    <property type="entry name" value="SRCR_2"/>
    <property type="match status" value="1"/>
</dbReference>
<evidence type="ECO:0000256" key="1">
    <source>
        <dbReference type="ARBA" id="ARBA00022729"/>
    </source>
</evidence>
<evidence type="ECO:0000256" key="3">
    <source>
        <dbReference type="ARBA" id="ARBA00023157"/>
    </source>
</evidence>
<evidence type="ECO:0000256" key="2">
    <source>
        <dbReference type="ARBA" id="ARBA00022737"/>
    </source>
</evidence>
<keyword evidence="2" id="KW-0677">Repeat</keyword>
<dbReference type="InParanoid" id="A0A1S3HLM0"/>
<organism evidence="8 9">
    <name type="scientific">Lingula anatina</name>
    <name type="common">Brachiopod</name>
    <name type="synonym">Lingula unguis</name>
    <dbReference type="NCBI Taxonomy" id="7574"/>
    <lineage>
        <taxon>Eukaryota</taxon>
        <taxon>Metazoa</taxon>
        <taxon>Spiralia</taxon>
        <taxon>Lophotrochozoa</taxon>
        <taxon>Brachiopoda</taxon>
        <taxon>Linguliformea</taxon>
        <taxon>Lingulata</taxon>
        <taxon>Lingulida</taxon>
        <taxon>Linguloidea</taxon>
        <taxon>Lingulidae</taxon>
        <taxon>Lingula</taxon>
    </lineage>
</organism>
<keyword evidence="6" id="KW-0175">Coiled coil</keyword>
<evidence type="ECO:0000259" key="7">
    <source>
        <dbReference type="PROSITE" id="PS50287"/>
    </source>
</evidence>
<dbReference type="AlphaFoldDB" id="A0A1S3HLM0"/>
<dbReference type="SMART" id="SM00202">
    <property type="entry name" value="SR"/>
    <property type="match status" value="1"/>
</dbReference>
<dbReference type="Proteomes" id="UP000085678">
    <property type="component" value="Unplaced"/>
</dbReference>
<evidence type="ECO:0000256" key="6">
    <source>
        <dbReference type="SAM" id="Coils"/>
    </source>
</evidence>
<keyword evidence="1" id="KW-0732">Signal</keyword>
<name>A0A1S3HLM0_LINAN</name>
<protein>
    <submittedName>
        <fullName evidence="9">Macrophage scavenger receptor types I and II-like</fullName>
    </submittedName>
</protein>
<dbReference type="GeneID" id="106155881"/>
<dbReference type="PANTHER" id="PTHR47653">
    <property type="entry name" value="PROTEIN BARK BEETLE"/>
    <property type="match status" value="1"/>
</dbReference>
<dbReference type="GO" id="GO:0016020">
    <property type="term" value="C:membrane"/>
    <property type="evidence" value="ECO:0007669"/>
    <property type="project" value="InterPro"/>
</dbReference>
<dbReference type="InterPro" id="IPR001190">
    <property type="entry name" value="SRCR"/>
</dbReference>
<dbReference type="RefSeq" id="XP_013386361.1">
    <property type="nucleotide sequence ID" value="XM_013530907.1"/>
</dbReference>
<feature type="coiled-coil region" evidence="6">
    <location>
        <begin position="29"/>
        <end position="74"/>
    </location>
</feature>
<dbReference type="Gene3D" id="3.10.250.10">
    <property type="entry name" value="SRCR-like domain"/>
    <property type="match status" value="1"/>
</dbReference>
<dbReference type="InterPro" id="IPR036772">
    <property type="entry name" value="SRCR-like_dom_sf"/>
</dbReference>
<feature type="disulfide bond" evidence="5">
    <location>
        <begin position="164"/>
        <end position="174"/>
    </location>
</feature>